<evidence type="ECO:0000256" key="1">
    <source>
        <dbReference type="SAM" id="MobiDB-lite"/>
    </source>
</evidence>
<feature type="compositionally biased region" description="Polar residues" evidence="1">
    <location>
        <begin position="201"/>
        <end position="210"/>
    </location>
</feature>
<keyword evidence="3" id="KW-0378">Hydrolase</keyword>
<dbReference type="SMART" id="SM00507">
    <property type="entry name" value="HNHc"/>
    <property type="match status" value="1"/>
</dbReference>
<sequence>MLKPFDDSGRELDALYSVEPRPDGFDLILESRGGSDHGPNAARNSAYIPAMELHLSRMGALGMVLQELHVASRVAMKLAEDDRRVSLDRFPLPLPLRTISDVQELRHSIGRASAAFNRTDGSDRGNRTKRMRLRMEWSEAPGMTADAIERILARPIRPVVRTPNEAPTGDPDELQKRVEKATALIRAAGKHGDVPPPAGQTVPQRASGTSSRFVRDPNVIAWVLNEAAGHCEVCGDAAPFLRASGEPYLEVHHVRPLGEGGPDTTDNAAACCPNCHRQLHLDPIRDAIRETLIASVGRLKDFPIVVVQGTALLIGHEE</sequence>
<dbReference type="Pfam" id="PF01844">
    <property type="entry name" value="HNH"/>
    <property type="match status" value="1"/>
</dbReference>
<evidence type="ECO:0000313" key="4">
    <source>
        <dbReference type="Proteomes" id="UP001431963"/>
    </source>
</evidence>
<feature type="domain" description="HNH nuclease" evidence="2">
    <location>
        <begin position="218"/>
        <end position="277"/>
    </location>
</feature>
<keyword evidence="4" id="KW-1185">Reference proteome</keyword>
<dbReference type="EMBL" id="JBALHR010000011">
    <property type="protein sequence ID" value="MEH7829651.1"/>
    <property type="molecule type" value="Genomic_DNA"/>
</dbReference>
<protein>
    <submittedName>
        <fullName evidence="3">HNH endonuclease signature motif containing protein</fullName>
    </submittedName>
</protein>
<keyword evidence="3" id="KW-0255">Endonuclease</keyword>
<dbReference type="InterPro" id="IPR002711">
    <property type="entry name" value="HNH"/>
</dbReference>
<evidence type="ECO:0000259" key="2">
    <source>
        <dbReference type="SMART" id="SM00507"/>
    </source>
</evidence>
<evidence type="ECO:0000313" key="3">
    <source>
        <dbReference type="EMBL" id="MEH7829651.1"/>
    </source>
</evidence>
<dbReference type="InterPro" id="IPR003615">
    <property type="entry name" value="HNH_nuc"/>
</dbReference>
<accession>A0ABU8BY77</accession>
<reference evidence="3" key="1">
    <citation type="submission" date="2024-02" db="EMBL/GenBank/DDBJ databases">
        <title>Genome sequences of strain Gemmobacter sp. JM10B15.</title>
        <authorList>
            <person name="Zhang M."/>
        </authorList>
    </citation>
    <scope>NUCLEOTIDE SEQUENCE</scope>
    <source>
        <strain evidence="3">JM10B15</strain>
    </source>
</reference>
<comment type="caution">
    <text evidence="3">The sequence shown here is derived from an EMBL/GenBank/DDBJ whole genome shotgun (WGS) entry which is preliminary data.</text>
</comment>
<dbReference type="CDD" id="cd00085">
    <property type="entry name" value="HNHc"/>
    <property type="match status" value="1"/>
</dbReference>
<feature type="region of interest" description="Disordered" evidence="1">
    <location>
        <begin position="189"/>
        <end position="210"/>
    </location>
</feature>
<name>A0ABU8BY77_9RHOB</name>
<dbReference type="GO" id="GO:0004519">
    <property type="term" value="F:endonuclease activity"/>
    <property type="evidence" value="ECO:0007669"/>
    <property type="project" value="UniProtKB-KW"/>
</dbReference>
<dbReference type="Gene3D" id="1.10.30.50">
    <property type="match status" value="1"/>
</dbReference>
<organism evidence="3 4">
    <name type="scientific">Gemmobacter denitrificans</name>
    <dbReference type="NCBI Taxonomy" id="3123040"/>
    <lineage>
        <taxon>Bacteria</taxon>
        <taxon>Pseudomonadati</taxon>
        <taxon>Pseudomonadota</taxon>
        <taxon>Alphaproteobacteria</taxon>
        <taxon>Rhodobacterales</taxon>
        <taxon>Paracoccaceae</taxon>
        <taxon>Gemmobacter</taxon>
    </lineage>
</organism>
<keyword evidence="3" id="KW-0540">Nuclease</keyword>
<dbReference type="Proteomes" id="UP001431963">
    <property type="component" value="Unassembled WGS sequence"/>
</dbReference>
<dbReference type="RefSeq" id="WP_335424678.1">
    <property type="nucleotide sequence ID" value="NZ_JBALHR010000011.1"/>
</dbReference>
<gene>
    <name evidence="3" type="ORF">V6590_15970</name>
</gene>
<proteinExistence type="predicted"/>